<dbReference type="EMBL" id="UZAF01016430">
    <property type="protein sequence ID" value="VDO27831.1"/>
    <property type="molecule type" value="Genomic_DNA"/>
</dbReference>
<keyword evidence="3" id="KW-1185">Reference proteome</keyword>
<evidence type="ECO:0000313" key="3">
    <source>
        <dbReference type="Proteomes" id="UP000268014"/>
    </source>
</evidence>
<evidence type="ECO:0000313" key="2">
    <source>
        <dbReference type="EMBL" id="VDO27831.1"/>
    </source>
</evidence>
<proteinExistence type="predicted"/>
<reference evidence="2 3" key="2">
    <citation type="submission" date="2018-11" db="EMBL/GenBank/DDBJ databases">
        <authorList>
            <consortium name="Pathogen Informatics"/>
        </authorList>
    </citation>
    <scope>NUCLEOTIDE SEQUENCE [LARGE SCALE GENOMIC DNA]</scope>
    <source>
        <strain evidence="2 3">MHpl1</strain>
    </source>
</reference>
<organism evidence="4">
    <name type="scientific">Haemonchus placei</name>
    <name type="common">Barber's pole worm</name>
    <dbReference type="NCBI Taxonomy" id="6290"/>
    <lineage>
        <taxon>Eukaryota</taxon>
        <taxon>Metazoa</taxon>
        <taxon>Ecdysozoa</taxon>
        <taxon>Nematoda</taxon>
        <taxon>Chromadorea</taxon>
        <taxon>Rhabditida</taxon>
        <taxon>Rhabditina</taxon>
        <taxon>Rhabditomorpha</taxon>
        <taxon>Strongyloidea</taxon>
        <taxon>Trichostrongylidae</taxon>
        <taxon>Haemonchus</taxon>
    </lineage>
</organism>
<dbReference type="AlphaFoldDB" id="A0A0N4W7F4"/>
<accession>A0A0N4W7F4</accession>
<dbReference type="OMA" id="CKMPATC"/>
<gene>
    <name evidence="2" type="ORF">HPLM_LOCUS6049</name>
</gene>
<reference evidence="4" key="1">
    <citation type="submission" date="2017-02" db="UniProtKB">
        <authorList>
            <consortium name="WormBaseParasite"/>
        </authorList>
    </citation>
    <scope>IDENTIFICATION</scope>
</reference>
<name>A0A0N4W7F4_HAEPC</name>
<sequence length="92" mass="9992">MQHNPLGSPSTQVLSSPVLAPSDTPSTQVLSLLEAHFRCVYPVQGSILLEVILNCFQVAFNVPSGMCKVGKGGDCMRCDCKKPFQCYKGQCR</sequence>
<dbReference type="WBParaSite" id="HPLM_0000605701-mRNA-1">
    <property type="protein sequence ID" value="HPLM_0000605701-mRNA-1"/>
    <property type="gene ID" value="HPLM_0000605701"/>
</dbReference>
<feature type="region of interest" description="Disordered" evidence="1">
    <location>
        <begin position="1"/>
        <end position="24"/>
    </location>
</feature>
<protein>
    <submittedName>
        <fullName evidence="4">AWS domain-containing protein</fullName>
    </submittedName>
</protein>
<evidence type="ECO:0000313" key="4">
    <source>
        <dbReference type="WBParaSite" id="HPLM_0000605701-mRNA-1"/>
    </source>
</evidence>
<dbReference type="OrthoDB" id="5843789at2759"/>
<evidence type="ECO:0000256" key="1">
    <source>
        <dbReference type="SAM" id="MobiDB-lite"/>
    </source>
</evidence>
<dbReference type="Proteomes" id="UP000268014">
    <property type="component" value="Unassembled WGS sequence"/>
</dbReference>
<feature type="compositionally biased region" description="Polar residues" evidence="1">
    <location>
        <begin position="1"/>
        <end position="15"/>
    </location>
</feature>